<accession>A0A5F1ZY54</accession>
<dbReference type="Pfam" id="PF04264">
    <property type="entry name" value="YceI"/>
    <property type="match status" value="1"/>
</dbReference>
<dbReference type="PANTHER" id="PTHR34406">
    <property type="entry name" value="PROTEIN YCEI"/>
    <property type="match status" value="1"/>
</dbReference>
<organism evidence="2 5">
    <name type="scientific">Leptospira langatensis</name>
    <dbReference type="NCBI Taxonomy" id="2484983"/>
    <lineage>
        <taxon>Bacteria</taxon>
        <taxon>Pseudomonadati</taxon>
        <taxon>Spirochaetota</taxon>
        <taxon>Spirochaetia</taxon>
        <taxon>Leptospirales</taxon>
        <taxon>Leptospiraceae</taxon>
        <taxon>Leptospira</taxon>
    </lineage>
</organism>
<dbReference type="AlphaFoldDB" id="A0A5F1ZY54"/>
<dbReference type="Proteomes" id="UP000297946">
    <property type="component" value="Unassembled WGS sequence"/>
</dbReference>
<name>A0A5F1ZY54_9LEPT</name>
<evidence type="ECO:0000313" key="5">
    <source>
        <dbReference type="Proteomes" id="UP000297946"/>
    </source>
</evidence>
<dbReference type="RefSeq" id="WP_135642856.1">
    <property type="nucleotide sequence ID" value="NZ_RQER01000002.1"/>
</dbReference>
<dbReference type="SUPFAM" id="SSF101874">
    <property type="entry name" value="YceI-like"/>
    <property type="match status" value="1"/>
</dbReference>
<reference evidence="4 5" key="2">
    <citation type="journal article" date="2019" name="PLoS Negl. Trop. Dis.">
        <title>Revisiting the worldwide diversity of Leptospira species in the environment.</title>
        <authorList>
            <person name="Vincent A.T."/>
            <person name="Schiettekatte O."/>
            <person name="Bourhy P."/>
            <person name="Veyrier F.J."/>
            <person name="Picardeau M."/>
        </authorList>
    </citation>
    <scope>NUCLEOTIDE SEQUENCE [LARGE SCALE GENOMIC DNA]</scope>
    <source>
        <strain evidence="4">201702690</strain>
        <strain evidence="2 5">SSW18</strain>
    </source>
</reference>
<dbReference type="PANTHER" id="PTHR34406:SF1">
    <property type="entry name" value="PROTEIN YCEI"/>
    <property type="match status" value="1"/>
</dbReference>
<dbReference type="Gene3D" id="2.40.128.110">
    <property type="entry name" value="Lipid/polyisoprenoid-binding, YceI-like"/>
    <property type="match status" value="1"/>
</dbReference>
<feature type="domain" description="Lipid/polyisoprenoid-binding YceI-like" evidence="1">
    <location>
        <begin position="23"/>
        <end position="182"/>
    </location>
</feature>
<dbReference type="EMBL" id="RQGC01000001">
    <property type="protein sequence ID" value="TGL43618.1"/>
    <property type="molecule type" value="Genomic_DNA"/>
</dbReference>
<gene>
    <name evidence="2" type="ORF">EHO57_03265</name>
    <name evidence="3" type="ORF">EHQ53_03035</name>
</gene>
<dbReference type="EMBL" id="RQER01000002">
    <property type="protein sequence ID" value="TGK04138.1"/>
    <property type="molecule type" value="Genomic_DNA"/>
</dbReference>
<dbReference type="Proteomes" id="UP000297273">
    <property type="component" value="Unassembled WGS sequence"/>
</dbReference>
<dbReference type="InterPro" id="IPR036761">
    <property type="entry name" value="TTHA0802/YceI-like_sf"/>
</dbReference>
<dbReference type="SMART" id="SM00867">
    <property type="entry name" value="YceI"/>
    <property type="match status" value="1"/>
</dbReference>
<reference evidence="3" key="1">
    <citation type="submission" date="2018-10" db="EMBL/GenBank/DDBJ databases">
        <authorList>
            <person name="Vincent A.T."/>
            <person name="Schiettekatte O."/>
            <person name="Bourhy P."/>
            <person name="Veyrier F.J."/>
            <person name="Picardeau M."/>
        </authorList>
    </citation>
    <scope>NUCLEOTIDE SEQUENCE</scope>
    <source>
        <strain evidence="3">201702690</strain>
    </source>
</reference>
<evidence type="ECO:0000313" key="3">
    <source>
        <dbReference type="EMBL" id="TGL43618.1"/>
    </source>
</evidence>
<comment type="caution">
    <text evidence="2">The sequence shown here is derived from an EMBL/GenBank/DDBJ whole genome shotgun (WGS) entry which is preliminary data.</text>
</comment>
<evidence type="ECO:0000259" key="1">
    <source>
        <dbReference type="SMART" id="SM00867"/>
    </source>
</evidence>
<dbReference type="InterPro" id="IPR007372">
    <property type="entry name" value="Lipid/polyisoprenoid-bd_YceI"/>
</dbReference>
<proteinExistence type="predicted"/>
<keyword evidence="4" id="KW-1185">Reference proteome</keyword>
<evidence type="ECO:0000313" key="4">
    <source>
        <dbReference type="Proteomes" id="UP000297273"/>
    </source>
</evidence>
<sequence>MIRILISILFFAYTSIIPVYSEELKLVDPKVEFTVIHPFKTVIGKCTGVNASPTTLTANTNGVQIPKSVKIDIPVKEIRSGDENRDEHIMEALGYPTYSTISFVSTGISLTKDGDWSIAGNLTINGKTRPVKSVAKIHKDDHETSISGKFSVLMSDFEVEAPSLLFAKAKDEVSIEYKFILKP</sequence>
<evidence type="ECO:0000313" key="2">
    <source>
        <dbReference type="EMBL" id="TGK04138.1"/>
    </source>
</evidence>
<protein>
    <submittedName>
        <fullName evidence="2">YceI family protein</fullName>
    </submittedName>
</protein>
<dbReference type="OrthoDB" id="328418at2"/>